<protein>
    <submittedName>
        <fullName evidence="5">Uncharacterized protein</fullName>
    </submittedName>
</protein>
<reference evidence="5 6" key="1">
    <citation type="journal article" date="2019" name="Genome Biol. Evol.">
        <title>The Rhododendron genome and chromosomal organization provide insight into shared whole-genome duplications across the heath family (Ericaceae).</title>
        <authorList>
            <person name="Soza V.L."/>
            <person name="Lindsley D."/>
            <person name="Waalkes A."/>
            <person name="Ramage E."/>
            <person name="Patwardhan R.P."/>
            <person name="Burton J.N."/>
            <person name="Adey A."/>
            <person name="Kumar A."/>
            <person name="Qiu R."/>
            <person name="Shendure J."/>
            <person name="Hall B."/>
        </authorList>
    </citation>
    <scope>NUCLEOTIDE SEQUENCE [LARGE SCALE GENOMIC DNA]</scope>
    <source>
        <strain evidence="5">RSF 1966-606</strain>
    </source>
</reference>
<sequence>MIIRLQVQLLLPQTLTLPSSLISSPNPSKNPNPKKHHPKSLTPLLTTTAASSSSSGPGHRFRQKLLYLKTLNVNPQKALEKNPNFRSTPLETLKSVERFLSSMGIERRAFGRIFEMCPHLLSADPYSDLYPVFDFLLNDVGIPYPDIRTSILRCPRLLVSSVDDRLSPTLLFLKGIGFVGNDAINSQTSVLLVSSVENTLIPKLNFLKGLGFGYDEVRTFVLRLPSLLTYSVERNFRPKVQYFLEEMNGDLGELKGFPQYFGYSLEGRIKPRHRMLAQYGFLLSLPEMLKYSDAEFNVRFLDMRVRLAEEGRSGLVTLIVVSQLFAYLAQ</sequence>
<dbReference type="GO" id="GO:0006353">
    <property type="term" value="P:DNA-templated transcription termination"/>
    <property type="evidence" value="ECO:0007669"/>
    <property type="project" value="UniProtKB-KW"/>
</dbReference>
<evidence type="ECO:0000256" key="4">
    <source>
        <dbReference type="SAM" id="MobiDB-lite"/>
    </source>
</evidence>
<dbReference type="InterPro" id="IPR003690">
    <property type="entry name" value="MTERF"/>
</dbReference>
<dbReference type="InterPro" id="IPR038538">
    <property type="entry name" value="MTERF_sf"/>
</dbReference>
<evidence type="ECO:0000256" key="1">
    <source>
        <dbReference type="ARBA" id="ARBA00007692"/>
    </source>
</evidence>
<evidence type="ECO:0000313" key="6">
    <source>
        <dbReference type="Proteomes" id="UP000428333"/>
    </source>
</evidence>
<dbReference type="OrthoDB" id="637682at2759"/>
<keyword evidence="2" id="KW-0805">Transcription regulation</keyword>
<feature type="region of interest" description="Disordered" evidence="4">
    <location>
        <begin position="20"/>
        <end position="41"/>
    </location>
</feature>
<feature type="non-terminal residue" evidence="5">
    <location>
        <position position="1"/>
    </location>
</feature>
<keyword evidence="2" id="KW-0804">Transcription</keyword>
<dbReference type="Pfam" id="PF02536">
    <property type="entry name" value="mTERF"/>
    <property type="match status" value="1"/>
</dbReference>
<keyword evidence="6" id="KW-1185">Reference proteome</keyword>
<proteinExistence type="inferred from homology"/>
<comment type="caution">
    <text evidence="5">The sequence shown here is derived from an EMBL/GenBank/DDBJ whole genome shotgun (WGS) entry which is preliminary data.</text>
</comment>
<evidence type="ECO:0000256" key="2">
    <source>
        <dbReference type="ARBA" id="ARBA00022472"/>
    </source>
</evidence>
<feature type="compositionally biased region" description="Low complexity" evidence="4">
    <location>
        <begin position="20"/>
        <end position="31"/>
    </location>
</feature>
<comment type="similarity">
    <text evidence="1">Belongs to the mTERF family.</text>
</comment>
<name>A0A6A4KIB6_9ERIC</name>
<dbReference type="GO" id="GO:0003676">
    <property type="term" value="F:nucleic acid binding"/>
    <property type="evidence" value="ECO:0007669"/>
    <property type="project" value="InterPro"/>
</dbReference>
<evidence type="ECO:0000256" key="3">
    <source>
        <dbReference type="ARBA" id="ARBA00022946"/>
    </source>
</evidence>
<evidence type="ECO:0000313" key="5">
    <source>
        <dbReference type="EMBL" id="KAE9447846.1"/>
    </source>
</evidence>
<organism evidence="5 6">
    <name type="scientific">Rhododendron williamsianum</name>
    <dbReference type="NCBI Taxonomy" id="262921"/>
    <lineage>
        <taxon>Eukaryota</taxon>
        <taxon>Viridiplantae</taxon>
        <taxon>Streptophyta</taxon>
        <taxon>Embryophyta</taxon>
        <taxon>Tracheophyta</taxon>
        <taxon>Spermatophyta</taxon>
        <taxon>Magnoliopsida</taxon>
        <taxon>eudicotyledons</taxon>
        <taxon>Gunneridae</taxon>
        <taxon>Pentapetalae</taxon>
        <taxon>asterids</taxon>
        <taxon>Ericales</taxon>
        <taxon>Ericaceae</taxon>
        <taxon>Ericoideae</taxon>
        <taxon>Rhodoreae</taxon>
        <taxon>Rhododendron</taxon>
    </lineage>
</organism>
<dbReference type="AlphaFoldDB" id="A0A6A4KIB6"/>
<gene>
    <name evidence="5" type="ORF">C3L33_20257</name>
</gene>
<dbReference type="SMART" id="SM00733">
    <property type="entry name" value="Mterf"/>
    <property type="match status" value="6"/>
</dbReference>
<dbReference type="Gene3D" id="1.25.70.10">
    <property type="entry name" value="Transcription termination factor 3, mitochondrial"/>
    <property type="match status" value="1"/>
</dbReference>
<keyword evidence="3" id="KW-0809">Transit peptide</keyword>
<dbReference type="PANTHER" id="PTHR13068">
    <property type="entry name" value="CGI-12 PROTEIN-RELATED"/>
    <property type="match status" value="1"/>
</dbReference>
<dbReference type="PANTHER" id="PTHR13068:SF36">
    <property type="entry name" value="TRANSCRIPTION TERMINATION FACTOR MTEF1, CHLOROPLASTIC"/>
    <property type="match status" value="1"/>
</dbReference>
<keyword evidence="2" id="KW-0806">Transcription termination</keyword>
<dbReference type="Proteomes" id="UP000428333">
    <property type="component" value="Linkage Group LG12"/>
</dbReference>
<dbReference type="EMBL" id="QEFC01003476">
    <property type="protein sequence ID" value="KAE9447846.1"/>
    <property type="molecule type" value="Genomic_DNA"/>
</dbReference>
<accession>A0A6A4KIB6</accession>